<sequence>MTRSPSKRGIDYEKQKSAAHGARHVGGPGKHDYERGATRGEVKCRKSPVTKPELQRLVNQKRITEVDSKGGFTGPAVEYRDRYRPDVKLFKRGKKI</sequence>
<dbReference type="AlphaFoldDB" id="A0A0X3BP11"/>
<accession>A0A0X3BP11</accession>
<evidence type="ECO:0000256" key="1">
    <source>
        <dbReference type="SAM" id="MobiDB-lite"/>
    </source>
</evidence>
<evidence type="ECO:0000313" key="2">
    <source>
        <dbReference type="EMBL" id="CVK33788.1"/>
    </source>
</evidence>
<proteinExistence type="predicted"/>
<gene>
    <name evidence="2" type="ORF">MMAB1_2575</name>
</gene>
<protein>
    <submittedName>
        <fullName evidence="2">Uncharacterized protein</fullName>
    </submittedName>
</protein>
<name>A0A0X3BP11_9EURY</name>
<feature type="region of interest" description="Disordered" evidence="1">
    <location>
        <begin position="1"/>
        <end position="47"/>
    </location>
</feature>
<dbReference type="Proteomes" id="UP000069850">
    <property type="component" value="Chromosome 1"/>
</dbReference>
<feature type="compositionally biased region" description="Basic and acidic residues" evidence="1">
    <location>
        <begin position="29"/>
        <end position="44"/>
    </location>
</feature>
<organism evidence="2 3">
    <name type="scientific">Methanoculleus bourgensis</name>
    <dbReference type="NCBI Taxonomy" id="83986"/>
    <lineage>
        <taxon>Archaea</taxon>
        <taxon>Methanobacteriati</taxon>
        <taxon>Methanobacteriota</taxon>
        <taxon>Stenosarchaea group</taxon>
        <taxon>Methanomicrobia</taxon>
        <taxon>Methanomicrobiales</taxon>
        <taxon>Methanomicrobiaceae</taxon>
        <taxon>Methanoculleus</taxon>
    </lineage>
</organism>
<reference evidence="2 3" key="1">
    <citation type="submission" date="2016-01" db="EMBL/GenBank/DDBJ databases">
        <authorList>
            <person name="Manzoor S."/>
        </authorList>
    </citation>
    <scope>NUCLEOTIDE SEQUENCE [LARGE SCALE GENOMIC DNA]</scope>
    <source>
        <strain evidence="2">Methanoculleus sp MAB1</strain>
    </source>
</reference>
<dbReference type="EMBL" id="LT158599">
    <property type="protein sequence ID" value="CVK33788.1"/>
    <property type="molecule type" value="Genomic_DNA"/>
</dbReference>
<dbReference type="KEGG" id="mema:MMAB1_2575"/>
<evidence type="ECO:0000313" key="3">
    <source>
        <dbReference type="Proteomes" id="UP000069850"/>
    </source>
</evidence>